<dbReference type="InterPro" id="IPR000048">
    <property type="entry name" value="IQ_motif_EF-hand-BS"/>
</dbReference>
<protein>
    <submittedName>
        <fullName evidence="3">Uncharacterized protein</fullName>
    </submittedName>
</protein>
<dbReference type="GO" id="GO:0005516">
    <property type="term" value="F:calmodulin binding"/>
    <property type="evidence" value="ECO:0007669"/>
    <property type="project" value="UniProtKB-KW"/>
</dbReference>
<evidence type="ECO:0000313" key="3">
    <source>
        <dbReference type="EMBL" id="GEU94247.1"/>
    </source>
</evidence>
<evidence type="ECO:0000256" key="1">
    <source>
        <dbReference type="ARBA" id="ARBA00022860"/>
    </source>
</evidence>
<dbReference type="PROSITE" id="PS50096">
    <property type="entry name" value="IQ"/>
    <property type="match status" value="1"/>
</dbReference>
<dbReference type="Pfam" id="PF00612">
    <property type="entry name" value="IQ"/>
    <property type="match status" value="1"/>
</dbReference>
<organism evidence="3">
    <name type="scientific">Tanacetum cinerariifolium</name>
    <name type="common">Dalmatian daisy</name>
    <name type="synonym">Chrysanthemum cinerariifolium</name>
    <dbReference type="NCBI Taxonomy" id="118510"/>
    <lineage>
        <taxon>Eukaryota</taxon>
        <taxon>Viridiplantae</taxon>
        <taxon>Streptophyta</taxon>
        <taxon>Embryophyta</taxon>
        <taxon>Tracheophyta</taxon>
        <taxon>Spermatophyta</taxon>
        <taxon>Magnoliopsida</taxon>
        <taxon>eudicotyledons</taxon>
        <taxon>Gunneridae</taxon>
        <taxon>Pentapetalae</taxon>
        <taxon>asterids</taxon>
        <taxon>campanulids</taxon>
        <taxon>Asterales</taxon>
        <taxon>Asteraceae</taxon>
        <taxon>Asteroideae</taxon>
        <taxon>Anthemideae</taxon>
        <taxon>Anthemidinae</taxon>
        <taxon>Tanacetum</taxon>
    </lineage>
</organism>
<dbReference type="AlphaFoldDB" id="A0A6L2P9I9"/>
<evidence type="ECO:0000256" key="2">
    <source>
        <dbReference type="ARBA" id="ARBA00024341"/>
    </source>
</evidence>
<dbReference type="EMBL" id="BKCJ010011030">
    <property type="protein sequence ID" value="GEU94247.1"/>
    <property type="molecule type" value="Genomic_DNA"/>
</dbReference>
<proteinExistence type="inferred from homology"/>
<sequence>MGEAGKWFRNLLLGKNEQEKLNTKDGDGCQPHGATTSIIPATPKSRWSFRRSNNMEKLLVNHKSCLSFDSLITSQLVSQALFDYAIHQQNHQTIRKVAATTKACYRVSRADAMTAATKIQVAFCSYLARKALCALGGLVKLQTLVRGHLVRKRTLTMVTYMSALVAIQVRAGFKGIKWPRLESRAHTLVPALEEMIKMRDLGANTPTGVPYTEKEILAMVIMGKQRVHIPGVGRQGAEKAKEEAKRQKREIDLLRRVAQLGSQSKISGAGGESGNGGVRMISQAGIRTPAGMMTRLISKYGYCKFCGYAARFE</sequence>
<name>A0A6L2P9I9_TANCI</name>
<dbReference type="PANTHER" id="PTHR32295:SF263">
    <property type="entry name" value="DUF4005 DOMAIN-CONTAINING PROTEIN"/>
    <property type="match status" value="1"/>
</dbReference>
<gene>
    <name evidence="3" type="ORF">Tci_066225</name>
</gene>
<comment type="similarity">
    <text evidence="2">Belongs to the IQD family.</text>
</comment>
<reference evidence="3" key="1">
    <citation type="journal article" date="2019" name="Sci. Rep.">
        <title>Draft genome of Tanacetum cinerariifolium, the natural source of mosquito coil.</title>
        <authorList>
            <person name="Yamashiro T."/>
            <person name="Shiraishi A."/>
            <person name="Satake H."/>
            <person name="Nakayama K."/>
        </authorList>
    </citation>
    <scope>NUCLEOTIDE SEQUENCE</scope>
</reference>
<accession>A0A6L2P9I9</accession>
<keyword evidence="1" id="KW-0112">Calmodulin-binding</keyword>
<comment type="caution">
    <text evidence="3">The sequence shown here is derived from an EMBL/GenBank/DDBJ whole genome shotgun (WGS) entry which is preliminary data.</text>
</comment>
<dbReference type="PANTHER" id="PTHR32295">
    <property type="entry name" value="IQ-DOMAIN 5-RELATED"/>
    <property type="match status" value="1"/>
</dbReference>